<reference evidence="4 5" key="1">
    <citation type="submission" date="2024-03" db="EMBL/GenBank/DDBJ databases">
        <authorList>
            <person name="Jo J.-H."/>
        </authorList>
    </citation>
    <scope>NUCLEOTIDE SEQUENCE [LARGE SCALE GENOMIC DNA]</scope>
    <source>
        <strain evidence="4 5">AS3R-12</strain>
    </source>
</reference>
<accession>A0ABU8S2Z9</accession>
<dbReference type="EMBL" id="JBBHJY010000001">
    <property type="protein sequence ID" value="MEJ6008322.1"/>
    <property type="molecule type" value="Genomic_DNA"/>
</dbReference>
<sequence>MMHFNRREWLAGSAALAGLAAMPSLARAQAVAGLPEAMIHPELRAIARQFSGMMKNMPAWTRANLPELRKPFPFGDWRSLPSVPHERKVIPVGKPHPDVAIYVINAKPGTSRPAILHTHGGGYITGSAETSVRQMQELAVKLDCVIVTVEYRLAPETTYAGSIEDNYAGLKWLHANAASIGADPARIAVMGESAGGGHAAILALVARDRGEVPVCFQCLIYPMLDDRTGITRKVQPWVGRMVWTPEQNRFGWEAFLGAMPGGAKAPKYAVPARMADLKGLPPAFIGVGTLDLFCDEDIDYAQRLNNVGVPAELIVVPGAFHGFDGIALMAKAPLGTWFENVKLNALRRGFGIPAA</sequence>
<evidence type="ECO:0000259" key="3">
    <source>
        <dbReference type="Pfam" id="PF07859"/>
    </source>
</evidence>
<dbReference type="SUPFAM" id="SSF53474">
    <property type="entry name" value="alpha/beta-Hydrolases"/>
    <property type="match status" value="1"/>
</dbReference>
<dbReference type="RefSeq" id="WP_339963860.1">
    <property type="nucleotide sequence ID" value="NZ_JBBHJY010000001.1"/>
</dbReference>
<keyword evidence="2" id="KW-0732">Signal</keyword>
<dbReference type="PANTHER" id="PTHR48081:SF8">
    <property type="entry name" value="ALPHA_BETA HYDROLASE FOLD-3 DOMAIN-CONTAINING PROTEIN-RELATED"/>
    <property type="match status" value="1"/>
</dbReference>
<evidence type="ECO:0000313" key="4">
    <source>
        <dbReference type="EMBL" id="MEJ6008322.1"/>
    </source>
</evidence>
<dbReference type="PROSITE" id="PS51318">
    <property type="entry name" value="TAT"/>
    <property type="match status" value="1"/>
</dbReference>
<protein>
    <submittedName>
        <fullName evidence="4">Alpha/beta hydrolase</fullName>
    </submittedName>
</protein>
<dbReference type="PANTHER" id="PTHR48081">
    <property type="entry name" value="AB HYDROLASE SUPERFAMILY PROTEIN C4A8.06C"/>
    <property type="match status" value="1"/>
</dbReference>
<evidence type="ECO:0000313" key="5">
    <source>
        <dbReference type="Proteomes" id="UP001379235"/>
    </source>
</evidence>
<feature type="signal peptide" evidence="2">
    <location>
        <begin position="1"/>
        <end position="28"/>
    </location>
</feature>
<dbReference type="InterPro" id="IPR029058">
    <property type="entry name" value="AB_hydrolase_fold"/>
</dbReference>
<evidence type="ECO:0000256" key="1">
    <source>
        <dbReference type="ARBA" id="ARBA00022801"/>
    </source>
</evidence>
<comment type="caution">
    <text evidence="4">The sequence shown here is derived from an EMBL/GenBank/DDBJ whole genome shotgun (WGS) entry which is preliminary data.</text>
</comment>
<proteinExistence type="predicted"/>
<gene>
    <name evidence="4" type="ORF">WG900_00165</name>
</gene>
<dbReference type="Gene3D" id="3.40.50.1820">
    <property type="entry name" value="alpha/beta hydrolase"/>
    <property type="match status" value="1"/>
</dbReference>
<dbReference type="Pfam" id="PF07859">
    <property type="entry name" value="Abhydrolase_3"/>
    <property type="match status" value="1"/>
</dbReference>
<evidence type="ECO:0000256" key="2">
    <source>
        <dbReference type="SAM" id="SignalP"/>
    </source>
</evidence>
<keyword evidence="5" id="KW-1185">Reference proteome</keyword>
<dbReference type="InterPro" id="IPR013094">
    <property type="entry name" value="AB_hydrolase_3"/>
</dbReference>
<dbReference type="InterPro" id="IPR050300">
    <property type="entry name" value="GDXG_lipolytic_enzyme"/>
</dbReference>
<feature type="domain" description="Alpha/beta hydrolase fold-3" evidence="3">
    <location>
        <begin position="115"/>
        <end position="323"/>
    </location>
</feature>
<dbReference type="Proteomes" id="UP001379235">
    <property type="component" value="Unassembled WGS sequence"/>
</dbReference>
<organism evidence="4 5">
    <name type="scientific">Novosphingobium aquae</name>
    <dbReference type="NCBI Taxonomy" id="3133435"/>
    <lineage>
        <taxon>Bacteria</taxon>
        <taxon>Pseudomonadati</taxon>
        <taxon>Pseudomonadota</taxon>
        <taxon>Alphaproteobacteria</taxon>
        <taxon>Sphingomonadales</taxon>
        <taxon>Sphingomonadaceae</taxon>
        <taxon>Novosphingobium</taxon>
    </lineage>
</organism>
<keyword evidence="1 4" id="KW-0378">Hydrolase</keyword>
<name>A0ABU8S2Z9_9SPHN</name>
<feature type="chain" id="PRO_5047181669" evidence="2">
    <location>
        <begin position="29"/>
        <end position="355"/>
    </location>
</feature>
<dbReference type="GO" id="GO:0016787">
    <property type="term" value="F:hydrolase activity"/>
    <property type="evidence" value="ECO:0007669"/>
    <property type="project" value="UniProtKB-KW"/>
</dbReference>
<dbReference type="InterPro" id="IPR006311">
    <property type="entry name" value="TAT_signal"/>
</dbReference>